<keyword evidence="7 10" id="KW-0687">Ribonucleoprotein</keyword>
<dbReference type="NCBIfam" id="NF003717">
    <property type="entry name" value="PRK05327.1"/>
    <property type="match status" value="1"/>
</dbReference>
<evidence type="ECO:0000313" key="14">
    <source>
        <dbReference type="EMBL" id="QTL99274.1"/>
    </source>
</evidence>
<dbReference type="InterPro" id="IPR002942">
    <property type="entry name" value="S4_RNA-bd"/>
</dbReference>
<dbReference type="GO" id="GO:0042274">
    <property type="term" value="P:ribosomal small subunit biogenesis"/>
    <property type="evidence" value="ECO:0007669"/>
    <property type="project" value="TreeGrafter"/>
</dbReference>
<dbReference type="InterPro" id="IPR022801">
    <property type="entry name" value="Ribosomal_uS4"/>
</dbReference>
<evidence type="ECO:0000256" key="7">
    <source>
        <dbReference type="ARBA" id="ARBA00023274"/>
    </source>
</evidence>
<evidence type="ECO:0000256" key="5">
    <source>
        <dbReference type="ARBA" id="ARBA00022884"/>
    </source>
</evidence>
<dbReference type="Pfam" id="PF01479">
    <property type="entry name" value="S4"/>
    <property type="match status" value="1"/>
</dbReference>
<feature type="domain" description="RNA-binding S4" evidence="12">
    <location>
        <begin position="98"/>
        <end position="163"/>
    </location>
</feature>
<evidence type="ECO:0000256" key="3">
    <source>
        <dbReference type="ARBA" id="ARBA00007465"/>
    </source>
</evidence>
<dbReference type="Pfam" id="PF00163">
    <property type="entry name" value="Ribosomal_S4"/>
    <property type="match status" value="1"/>
</dbReference>
<comment type="function">
    <text evidence="2 10">One of the primary rRNA binding proteins, it binds directly to 16S rRNA where it nucleates assembly of the body of the 30S subunit.</text>
</comment>
<dbReference type="GO" id="GO:0019843">
    <property type="term" value="F:rRNA binding"/>
    <property type="evidence" value="ECO:0007669"/>
    <property type="project" value="UniProtKB-UniRule"/>
</dbReference>
<keyword evidence="15" id="KW-1185">Reference proteome</keyword>
<dbReference type="InterPro" id="IPR036986">
    <property type="entry name" value="S4_RNA-bd_sf"/>
</dbReference>
<name>A0A8A7KMH5_9FIRM</name>
<comment type="function">
    <text evidence="1 10">With S5 and S12 plays an important role in translational accuracy.</text>
</comment>
<dbReference type="PROSITE" id="PS50889">
    <property type="entry name" value="S4"/>
    <property type="match status" value="1"/>
</dbReference>
<dbReference type="InterPro" id="IPR005709">
    <property type="entry name" value="Ribosomal_uS4_bac-type"/>
</dbReference>
<comment type="similarity">
    <text evidence="3 10 11">Belongs to the universal ribosomal protein uS4 family.</text>
</comment>
<dbReference type="KEGG" id="ifn:GM661_15595"/>
<evidence type="ECO:0000256" key="4">
    <source>
        <dbReference type="ARBA" id="ARBA00022730"/>
    </source>
</evidence>
<evidence type="ECO:0000256" key="8">
    <source>
        <dbReference type="ARBA" id="ARBA00025813"/>
    </source>
</evidence>
<comment type="subunit">
    <text evidence="8 10">Part of the 30S ribosomal subunit. Contacts protein S5. The interaction surface between S4 and S5 is involved in control of translational fidelity.</text>
</comment>
<dbReference type="PANTHER" id="PTHR11831">
    <property type="entry name" value="30S 40S RIBOSOMAL PROTEIN"/>
    <property type="match status" value="1"/>
</dbReference>
<dbReference type="SMART" id="SM00363">
    <property type="entry name" value="S4"/>
    <property type="match status" value="1"/>
</dbReference>
<dbReference type="GO" id="GO:0003735">
    <property type="term" value="F:structural constituent of ribosome"/>
    <property type="evidence" value="ECO:0007669"/>
    <property type="project" value="InterPro"/>
</dbReference>
<dbReference type="AlphaFoldDB" id="A0A8A7KMH5"/>
<dbReference type="EMBL" id="CP046640">
    <property type="protein sequence ID" value="QTL99274.1"/>
    <property type="molecule type" value="Genomic_DNA"/>
</dbReference>
<dbReference type="InterPro" id="IPR001912">
    <property type="entry name" value="Ribosomal_uS4_N"/>
</dbReference>
<dbReference type="InterPro" id="IPR018079">
    <property type="entry name" value="Ribosomal_uS4_CS"/>
</dbReference>
<evidence type="ECO:0000313" key="15">
    <source>
        <dbReference type="Proteomes" id="UP000665020"/>
    </source>
</evidence>
<dbReference type="FunFam" id="1.10.1050.10:FF:000001">
    <property type="entry name" value="30S ribosomal protein S4"/>
    <property type="match status" value="1"/>
</dbReference>
<sequence length="208" mass="24218">MARYRGSVCRLCRREGEKLYLKGERCYTDKCAIERRAYPPGEHGQGRIKLSEYGLQLREKQKVRRIYGILEKQYGNYFAKAENMPGVTGENFLQLLERRLDNTVYRMGFATSRNEARQFVLHGHILVNGKKVNIPSYQVDVDDVIAVKDASRKGKRFKDVFEFNSEITTPDWLSVNLEKAEGKVVSLPTREDIDYPVEEHLIVEFYSR</sequence>
<evidence type="ECO:0000256" key="2">
    <source>
        <dbReference type="ARBA" id="ARBA00003866"/>
    </source>
</evidence>
<dbReference type="CDD" id="cd00165">
    <property type="entry name" value="S4"/>
    <property type="match status" value="1"/>
</dbReference>
<protein>
    <recommendedName>
        <fullName evidence="9 10">Small ribosomal subunit protein uS4</fullName>
    </recommendedName>
</protein>
<proteinExistence type="inferred from homology"/>
<keyword evidence="5 10" id="KW-0694">RNA-binding</keyword>
<dbReference type="PANTHER" id="PTHR11831:SF4">
    <property type="entry name" value="SMALL RIBOSOMAL SUBUNIT PROTEIN US4M"/>
    <property type="match status" value="1"/>
</dbReference>
<organism evidence="14 15">
    <name type="scientific">Iocasia fonsfrigidae</name>
    <dbReference type="NCBI Taxonomy" id="2682810"/>
    <lineage>
        <taxon>Bacteria</taxon>
        <taxon>Bacillati</taxon>
        <taxon>Bacillota</taxon>
        <taxon>Clostridia</taxon>
        <taxon>Halanaerobiales</taxon>
        <taxon>Halanaerobiaceae</taxon>
        <taxon>Iocasia</taxon>
    </lineage>
</organism>
<dbReference type="GO" id="GO:0006412">
    <property type="term" value="P:translation"/>
    <property type="evidence" value="ECO:0007669"/>
    <property type="project" value="UniProtKB-UniRule"/>
</dbReference>
<evidence type="ECO:0000259" key="12">
    <source>
        <dbReference type="SMART" id="SM00363"/>
    </source>
</evidence>
<keyword evidence="6 10" id="KW-0689">Ribosomal protein</keyword>
<keyword evidence="4 10" id="KW-0699">rRNA-binding</keyword>
<evidence type="ECO:0000256" key="6">
    <source>
        <dbReference type="ARBA" id="ARBA00022980"/>
    </source>
</evidence>
<dbReference type="RefSeq" id="WP_230867665.1">
    <property type="nucleotide sequence ID" value="NZ_CP046640.1"/>
</dbReference>
<evidence type="ECO:0000256" key="10">
    <source>
        <dbReference type="HAMAP-Rule" id="MF_01306"/>
    </source>
</evidence>
<dbReference type="HAMAP" id="MF_01306_B">
    <property type="entry name" value="Ribosomal_uS4_B"/>
    <property type="match status" value="1"/>
</dbReference>
<reference evidence="14" key="1">
    <citation type="submission" date="2019-12" db="EMBL/GenBank/DDBJ databases">
        <authorList>
            <person name="zhang j."/>
            <person name="sun C.M."/>
        </authorList>
    </citation>
    <scope>NUCLEOTIDE SEQUENCE</scope>
    <source>
        <strain evidence="14">NS-1</strain>
    </source>
</reference>
<evidence type="ECO:0000256" key="1">
    <source>
        <dbReference type="ARBA" id="ARBA00003004"/>
    </source>
</evidence>
<dbReference type="SUPFAM" id="SSF55174">
    <property type="entry name" value="Alpha-L RNA-binding motif"/>
    <property type="match status" value="1"/>
</dbReference>
<accession>A0A8A7KMH5</accession>
<evidence type="ECO:0000259" key="13">
    <source>
        <dbReference type="SMART" id="SM01390"/>
    </source>
</evidence>
<dbReference type="GO" id="GO:0015935">
    <property type="term" value="C:small ribosomal subunit"/>
    <property type="evidence" value="ECO:0007669"/>
    <property type="project" value="InterPro"/>
</dbReference>
<dbReference type="Proteomes" id="UP000665020">
    <property type="component" value="Chromosome"/>
</dbReference>
<feature type="domain" description="Small ribosomal subunit protein uS4 N-terminal" evidence="13">
    <location>
        <begin position="3"/>
        <end position="97"/>
    </location>
</feature>
<dbReference type="FunFam" id="3.10.290.10:FF:000001">
    <property type="entry name" value="30S ribosomal protein S4"/>
    <property type="match status" value="1"/>
</dbReference>
<dbReference type="PROSITE" id="PS00632">
    <property type="entry name" value="RIBOSOMAL_S4"/>
    <property type="match status" value="1"/>
</dbReference>
<evidence type="ECO:0000256" key="11">
    <source>
        <dbReference type="RuleBase" id="RU003699"/>
    </source>
</evidence>
<evidence type="ECO:0000256" key="9">
    <source>
        <dbReference type="ARBA" id="ARBA00035254"/>
    </source>
</evidence>
<dbReference type="Gene3D" id="3.10.290.10">
    <property type="entry name" value="RNA-binding S4 domain"/>
    <property type="match status" value="1"/>
</dbReference>
<dbReference type="SMART" id="SM01390">
    <property type="entry name" value="Ribosomal_S4"/>
    <property type="match status" value="1"/>
</dbReference>
<dbReference type="NCBIfam" id="TIGR01017">
    <property type="entry name" value="rpsD_bact"/>
    <property type="match status" value="1"/>
</dbReference>
<gene>
    <name evidence="10 14" type="primary">rpsD</name>
    <name evidence="14" type="ORF">GM661_15595</name>
</gene>
<dbReference type="Gene3D" id="1.10.1050.10">
    <property type="entry name" value="Ribosomal Protein S4 Delta 41, Chain A, domain 1"/>
    <property type="match status" value="1"/>
</dbReference>